<sequence length="105" mass="10836">MGSKGHANIRVTTIPSPSPRGGKEDGGCGSDDGGSGGHGGLMVNSPKGQLCLCSPTTHPGSFRCKFHRQGSTTVGWFNRSKSMPPTRNNSSNNGSNFSPKSVESS</sequence>
<reference evidence="2" key="1">
    <citation type="journal article" date="2022" name="Mol. Ecol. Resour.">
        <title>The genomes of chicory, endive, great burdock and yacon provide insights into Asteraceae palaeo-polyploidization history and plant inulin production.</title>
        <authorList>
            <person name="Fan W."/>
            <person name="Wang S."/>
            <person name="Wang H."/>
            <person name="Wang A."/>
            <person name="Jiang F."/>
            <person name="Liu H."/>
            <person name="Zhao H."/>
            <person name="Xu D."/>
            <person name="Zhang Y."/>
        </authorList>
    </citation>
    <scope>NUCLEOTIDE SEQUENCE [LARGE SCALE GENOMIC DNA]</scope>
    <source>
        <strain evidence="2">cv. Yunnan</strain>
    </source>
</reference>
<name>A0ACB9ISA6_9ASTR</name>
<protein>
    <submittedName>
        <fullName evidence="1">Uncharacterized protein</fullName>
    </submittedName>
</protein>
<accession>A0ACB9ISA6</accession>
<proteinExistence type="predicted"/>
<dbReference type="Proteomes" id="UP001056120">
    <property type="component" value="Linkage Group LG07"/>
</dbReference>
<reference evidence="1 2" key="2">
    <citation type="journal article" date="2022" name="Mol. Ecol. Resour.">
        <title>The genomes of chicory, endive, great burdock and yacon provide insights into Asteraceae paleo-polyploidization history and plant inulin production.</title>
        <authorList>
            <person name="Fan W."/>
            <person name="Wang S."/>
            <person name="Wang H."/>
            <person name="Wang A."/>
            <person name="Jiang F."/>
            <person name="Liu H."/>
            <person name="Zhao H."/>
            <person name="Xu D."/>
            <person name="Zhang Y."/>
        </authorList>
    </citation>
    <scope>NUCLEOTIDE SEQUENCE [LARGE SCALE GENOMIC DNA]</scope>
    <source>
        <strain evidence="2">cv. Yunnan</strain>
        <tissue evidence="1">Leaves</tissue>
    </source>
</reference>
<evidence type="ECO:0000313" key="1">
    <source>
        <dbReference type="EMBL" id="KAI3811103.1"/>
    </source>
</evidence>
<dbReference type="EMBL" id="CM042024">
    <property type="protein sequence ID" value="KAI3811103.1"/>
    <property type="molecule type" value="Genomic_DNA"/>
</dbReference>
<organism evidence="1 2">
    <name type="scientific">Smallanthus sonchifolius</name>
    <dbReference type="NCBI Taxonomy" id="185202"/>
    <lineage>
        <taxon>Eukaryota</taxon>
        <taxon>Viridiplantae</taxon>
        <taxon>Streptophyta</taxon>
        <taxon>Embryophyta</taxon>
        <taxon>Tracheophyta</taxon>
        <taxon>Spermatophyta</taxon>
        <taxon>Magnoliopsida</taxon>
        <taxon>eudicotyledons</taxon>
        <taxon>Gunneridae</taxon>
        <taxon>Pentapetalae</taxon>
        <taxon>asterids</taxon>
        <taxon>campanulids</taxon>
        <taxon>Asterales</taxon>
        <taxon>Asteraceae</taxon>
        <taxon>Asteroideae</taxon>
        <taxon>Heliantheae alliance</taxon>
        <taxon>Millerieae</taxon>
        <taxon>Smallanthus</taxon>
    </lineage>
</organism>
<keyword evidence="2" id="KW-1185">Reference proteome</keyword>
<comment type="caution">
    <text evidence="1">The sequence shown here is derived from an EMBL/GenBank/DDBJ whole genome shotgun (WGS) entry which is preliminary data.</text>
</comment>
<gene>
    <name evidence="1" type="ORF">L1987_20819</name>
</gene>
<evidence type="ECO:0000313" key="2">
    <source>
        <dbReference type="Proteomes" id="UP001056120"/>
    </source>
</evidence>